<comment type="similarity">
    <text evidence="1 9">Belongs to the thiolase-like superfamily. FabH family.</text>
</comment>
<keyword evidence="4 9" id="KW-0276">Fatty acid metabolism</keyword>
<dbReference type="UniPathway" id="UPA00094"/>
<name>A0A542XCE8_9MICO</name>
<dbReference type="InterPro" id="IPR013751">
    <property type="entry name" value="ACP_syn_III_N"/>
</dbReference>
<evidence type="ECO:0000256" key="5">
    <source>
        <dbReference type="ARBA" id="ARBA00023098"/>
    </source>
</evidence>
<keyword evidence="3 9" id="KW-0808">Transferase</keyword>
<organism evidence="12 13">
    <name type="scientific">Barrientosiimonas humi</name>
    <dbReference type="NCBI Taxonomy" id="999931"/>
    <lineage>
        <taxon>Bacteria</taxon>
        <taxon>Bacillati</taxon>
        <taxon>Actinomycetota</taxon>
        <taxon>Actinomycetes</taxon>
        <taxon>Micrococcales</taxon>
        <taxon>Dermacoccaceae</taxon>
        <taxon>Barrientosiimonas</taxon>
    </lineage>
</organism>
<feature type="domain" description="Beta-ketoacyl-[acyl-carrier-protein] synthase III N-terminal" evidence="11">
    <location>
        <begin position="123"/>
        <end position="200"/>
    </location>
</feature>
<dbReference type="HAMAP" id="MF_01815">
    <property type="entry name" value="FabH"/>
    <property type="match status" value="1"/>
</dbReference>
<protein>
    <recommendedName>
        <fullName evidence="9">Beta-ketoacyl-[acyl-carrier-protein] synthase III</fullName>
        <shortName evidence="9">Beta-ketoacyl-ACP synthase III</shortName>
        <shortName evidence="9">KAS III</shortName>
        <ecNumber evidence="9">2.3.1.180</ecNumber>
    </recommendedName>
    <alternativeName>
        <fullName evidence="9">3-oxoacyl-[acyl-carrier-protein] synthase 3</fullName>
    </alternativeName>
    <alternativeName>
        <fullName evidence="9">3-oxoacyl-[acyl-carrier-protein] synthase III</fullName>
    </alternativeName>
</protein>
<dbReference type="Proteomes" id="UP000318336">
    <property type="component" value="Unassembled WGS sequence"/>
</dbReference>
<dbReference type="GO" id="GO:0004315">
    <property type="term" value="F:3-oxoacyl-[acyl-carrier-protein] synthase activity"/>
    <property type="evidence" value="ECO:0007669"/>
    <property type="project" value="InterPro"/>
</dbReference>
<evidence type="ECO:0000313" key="13">
    <source>
        <dbReference type="Proteomes" id="UP000318336"/>
    </source>
</evidence>
<dbReference type="NCBIfam" id="TIGR00747">
    <property type="entry name" value="fabH"/>
    <property type="match status" value="1"/>
</dbReference>
<feature type="active site" evidence="9">
    <location>
        <position position="283"/>
    </location>
</feature>
<dbReference type="Gene3D" id="3.40.47.10">
    <property type="match status" value="2"/>
</dbReference>
<feature type="domain" description="Beta-ketoacyl-[acyl-carrier-protein] synthase III C-terminal" evidence="10">
    <location>
        <begin position="268"/>
        <end position="356"/>
    </location>
</feature>
<proteinExistence type="inferred from homology"/>
<evidence type="ECO:0000256" key="6">
    <source>
        <dbReference type="ARBA" id="ARBA00023160"/>
    </source>
</evidence>
<keyword evidence="6 9" id="KW-0275">Fatty acid biosynthesis</keyword>
<dbReference type="GO" id="GO:0033818">
    <property type="term" value="F:beta-ketoacyl-acyl-carrier-protein synthase III activity"/>
    <property type="evidence" value="ECO:0007669"/>
    <property type="project" value="UniProtKB-UniRule"/>
</dbReference>
<feature type="region of interest" description="ACP-binding" evidence="9">
    <location>
        <begin position="284"/>
        <end position="288"/>
    </location>
</feature>
<dbReference type="SUPFAM" id="SSF53901">
    <property type="entry name" value="Thiolase-like"/>
    <property type="match status" value="1"/>
</dbReference>
<keyword evidence="13" id="KW-1185">Reference proteome</keyword>
<comment type="subunit">
    <text evidence="9">Homodimer.</text>
</comment>
<keyword evidence="7 9" id="KW-0511">Multifunctional enzyme</keyword>
<dbReference type="InterPro" id="IPR016039">
    <property type="entry name" value="Thiolase-like"/>
</dbReference>
<dbReference type="InterPro" id="IPR004655">
    <property type="entry name" value="FabH"/>
</dbReference>
<dbReference type="NCBIfam" id="NF006829">
    <property type="entry name" value="PRK09352.1"/>
    <property type="match status" value="1"/>
</dbReference>
<dbReference type="PANTHER" id="PTHR43091:SF1">
    <property type="entry name" value="BETA-KETOACYL-[ACYL-CARRIER-PROTEIN] SYNTHASE III, CHLOROPLASTIC"/>
    <property type="match status" value="1"/>
</dbReference>
<dbReference type="Pfam" id="PF08541">
    <property type="entry name" value="ACP_syn_III_C"/>
    <property type="match status" value="1"/>
</dbReference>
<dbReference type="OrthoDB" id="9815506at2"/>
<evidence type="ECO:0000259" key="11">
    <source>
        <dbReference type="Pfam" id="PF08545"/>
    </source>
</evidence>
<dbReference type="PANTHER" id="PTHR43091">
    <property type="entry name" value="3-OXOACYL-[ACYL-CARRIER-PROTEIN] SYNTHASE"/>
    <property type="match status" value="1"/>
</dbReference>
<feature type="active site" evidence="9">
    <location>
        <position position="129"/>
    </location>
</feature>
<keyword evidence="9" id="KW-0963">Cytoplasm</keyword>
<sequence>MSLSPKGTGTITSPAGARHARISGVGGYRPERVITNEEVCTWIDSSDQWIRERSGIVTRRWAREDESVVDMAEAAAGPALQMAGISPEQIGAVICATVTHPFATPAAAPLLATRLGANGVPAFDISAACAGYCYAISLASDMVRGGSAEHVLVVGVEKLSSVTDTSDRGTAFIFGDGAGATVVSPSDEPGIGPTVWGSDGEKWSTIQQRLGWDEILRRWEAEDAGQTVDWSDAQAHDARSASTLAMAGQSVFRWAVWGMAPVAQQAIDKAGITAADLDAFIPHQANMRIVDAMVKQLGLPEDIPVARDIAETGNTSAASVPLATERMLREGEAPRGGLALQIGFGAGLVYAAQVVRLP</sequence>
<reference evidence="12 13" key="1">
    <citation type="submission" date="2019-06" db="EMBL/GenBank/DDBJ databases">
        <title>Sequencing the genomes of 1000 actinobacteria strains.</title>
        <authorList>
            <person name="Klenk H.-P."/>
        </authorList>
    </citation>
    <scope>NUCLEOTIDE SEQUENCE [LARGE SCALE GENOMIC DNA]</scope>
    <source>
        <strain evidence="12 13">DSM 24617</strain>
    </source>
</reference>
<dbReference type="GO" id="GO:0006633">
    <property type="term" value="P:fatty acid biosynthetic process"/>
    <property type="evidence" value="ECO:0007669"/>
    <property type="project" value="UniProtKB-UniRule"/>
</dbReference>
<evidence type="ECO:0000256" key="9">
    <source>
        <dbReference type="HAMAP-Rule" id="MF_01815"/>
    </source>
</evidence>
<keyword evidence="8 9" id="KW-0012">Acyltransferase</keyword>
<evidence type="ECO:0000256" key="7">
    <source>
        <dbReference type="ARBA" id="ARBA00023268"/>
    </source>
</evidence>
<accession>A0A542XCE8</accession>
<comment type="subcellular location">
    <subcellularLocation>
        <location evidence="9">Cytoplasm</location>
    </subcellularLocation>
</comment>
<feature type="active site" evidence="9">
    <location>
        <position position="314"/>
    </location>
</feature>
<dbReference type="EC" id="2.3.1.180" evidence="9"/>
<comment type="pathway">
    <text evidence="9">Lipid metabolism; fatty acid biosynthesis.</text>
</comment>
<dbReference type="Pfam" id="PF08545">
    <property type="entry name" value="ACP_syn_III"/>
    <property type="match status" value="1"/>
</dbReference>
<keyword evidence="5 9" id="KW-0443">Lipid metabolism</keyword>
<evidence type="ECO:0000259" key="10">
    <source>
        <dbReference type="Pfam" id="PF08541"/>
    </source>
</evidence>
<comment type="function">
    <text evidence="9">Catalyzes the condensation reaction of fatty acid synthesis by the addition to an acyl acceptor of two carbons from malonyl-ACP. Catalyzes the first condensation reaction which initiates fatty acid synthesis and may therefore play a role in governing the total rate of fatty acid production. Possesses both acetoacetyl-ACP synthase and acetyl transacylase activities. Its substrate specificity determines the biosynthesis of branched-chain and/or straight-chain of fatty acids.</text>
</comment>
<comment type="caution">
    <text evidence="12">The sequence shown here is derived from an EMBL/GenBank/DDBJ whole genome shotgun (WGS) entry which is preliminary data.</text>
</comment>
<comment type="catalytic activity">
    <reaction evidence="9">
        <text>malonyl-[ACP] + acetyl-CoA + H(+) = 3-oxobutanoyl-[ACP] + CO2 + CoA</text>
        <dbReference type="Rhea" id="RHEA:12080"/>
        <dbReference type="Rhea" id="RHEA-COMP:9623"/>
        <dbReference type="Rhea" id="RHEA-COMP:9625"/>
        <dbReference type="ChEBI" id="CHEBI:15378"/>
        <dbReference type="ChEBI" id="CHEBI:16526"/>
        <dbReference type="ChEBI" id="CHEBI:57287"/>
        <dbReference type="ChEBI" id="CHEBI:57288"/>
        <dbReference type="ChEBI" id="CHEBI:78449"/>
        <dbReference type="ChEBI" id="CHEBI:78450"/>
        <dbReference type="EC" id="2.3.1.180"/>
    </reaction>
</comment>
<evidence type="ECO:0000256" key="3">
    <source>
        <dbReference type="ARBA" id="ARBA00022679"/>
    </source>
</evidence>
<keyword evidence="2 9" id="KW-0444">Lipid biosynthesis</keyword>
<dbReference type="GO" id="GO:0005737">
    <property type="term" value="C:cytoplasm"/>
    <property type="evidence" value="ECO:0007669"/>
    <property type="project" value="UniProtKB-SubCell"/>
</dbReference>
<dbReference type="InterPro" id="IPR013747">
    <property type="entry name" value="ACP_syn_III_C"/>
</dbReference>
<evidence type="ECO:0000256" key="2">
    <source>
        <dbReference type="ARBA" id="ARBA00022516"/>
    </source>
</evidence>
<evidence type="ECO:0000256" key="1">
    <source>
        <dbReference type="ARBA" id="ARBA00008642"/>
    </source>
</evidence>
<dbReference type="RefSeq" id="WP_142005507.1">
    <property type="nucleotide sequence ID" value="NZ_CAJTBP010000001.1"/>
</dbReference>
<comment type="domain">
    <text evidence="9">The last Arg residue of the ACP-binding site is essential for the weak association between ACP/AcpP and FabH.</text>
</comment>
<dbReference type="EMBL" id="VFOK01000001">
    <property type="protein sequence ID" value="TQL33505.1"/>
    <property type="molecule type" value="Genomic_DNA"/>
</dbReference>
<gene>
    <name evidence="9" type="primary">fabH</name>
    <name evidence="12" type="ORF">FB554_1653</name>
</gene>
<dbReference type="CDD" id="cd00830">
    <property type="entry name" value="KAS_III"/>
    <property type="match status" value="1"/>
</dbReference>
<evidence type="ECO:0000313" key="12">
    <source>
        <dbReference type="EMBL" id="TQL33505.1"/>
    </source>
</evidence>
<evidence type="ECO:0000256" key="8">
    <source>
        <dbReference type="ARBA" id="ARBA00023315"/>
    </source>
</evidence>
<evidence type="ECO:0000256" key="4">
    <source>
        <dbReference type="ARBA" id="ARBA00022832"/>
    </source>
</evidence>
<dbReference type="AlphaFoldDB" id="A0A542XCE8"/>